<gene>
    <name evidence="5" type="ORF">PHYSODRAFT_412891</name>
</gene>
<dbReference type="GO" id="GO:0005576">
    <property type="term" value="C:extracellular region"/>
    <property type="evidence" value="ECO:0007669"/>
    <property type="project" value="UniProtKB-SubCell"/>
</dbReference>
<dbReference type="AlphaFoldDB" id="G5AHC0"/>
<dbReference type="EMBL" id="JH159169">
    <property type="protein sequence ID" value="EGZ05098.1"/>
    <property type="molecule type" value="Genomic_DNA"/>
</dbReference>
<keyword evidence="3" id="KW-0964">Secreted</keyword>
<accession>G5AHC0</accession>
<dbReference type="InterPro" id="IPR045379">
    <property type="entry name" value="Crinkler_N"/>
</dbReference>
<dbReference type="KEGG" id="psoj:PHYSODRAFT_412891"/>
<comment type="subcellular location">
    <subcellularLocation>
        <location evidence="1">Host cell</location>
    </subcellularLocation>
    <subcellularLocation>
        <location evidence="2">Secreted</location>
    </subcellularLocation>
</comment>
<name>G5AHC0_PHYSP</name>
<dbReference type="GeneID" id="20651764"/>
<dbReference type="RefSeq" id="XP_009539470.1">
    <property type="nucleotide sequence ID" value="XM_009541175.1"/>
</dbReference>
<organism evidence="5 6">
    <name type="scientific">Phytophthora sojae (strain P6497)</name>
    <name type="common">Soybean stem and root rot agent</name>
    <name type="synonym">Phytophthora megasperma f. sp. glycines</name>
    <dbReference type="NCBI Taxonomy" id="1094619"/>
    <lineage>
        <taxon>Eukaryota</taxon>
        <taxon>Sar</taxon>
        <taxon>Stramenopiles</taxon>
        <taxon>Oomycota</taxon>
        <taxon>Peronosporomycetes</taxon>
        <taxon>Peronosporales</taxon>
        <taxon>Peronosporaceae</taxon>
        <taxon>Phytophthora</taxon>
    </lineage>
</organism>
<evidence type="ECO:0000259" key="4">
    <source>
        <dbReference type="Pfam" id="PF20147"/>
    </source>
</evidence>
<keyword evidence="6" id="KW-1185">Reference proteome</keyword>
<evidence type="ECO:0000313" key="5">
    <source>
        <dbReference type="EMBL" id="EGZ05098.1"/>
    </source>
</evidence>
<feature type="domain" description="Crinkler effector protein N-terminal" evidence="4">
    <location>
        <begin position="2"/>
        <end position="96"/>
    </location>
</feature>
<evidence type="ECO:0000256" key="1">
    <source>
        <dbReference type="ARBA" id="ARBA00004340"/>
    </source>
</evidence>
<evidence type="ECO:0000256" key="3">
    <source>
        <dbReference type="ARBA" id="ARBA00022525"/>
    </source>
</evidence>
<sequence length="99" mass="11118">QVSELKDVIHSENPQTIQCDAAELRLWWAMKADVTGKTLWLPNGDEAAEELNKGEIHPRIQTLISQDPLKVTRTIAELMKTSNLPDPLSKQIHVLVNVP</sequence>
<reference evidence="5 6" key="1">
    <citation type="journal article" date="2006" name="Science">
        <title>Phytophthora genome sequences uncover evolutionary origins and mechanisms of pathogenesis.</title>
        <authorList>
            <person name="Tyler B.M."/>
            <person name="Tripathy S."/>
            <person name="Zhang X."/>
            <person name="Dehal P."/>
            <person name="Jiang R.H."/>
            <person name="Aerts A."/>
            <person name="Arredondo F.D."/>
            <person name="Baxter L."/>
            <person name="Bensasson D."/>
            <person name="Beynon J.L."/>
            <person name="Chapman J."/>
            <person name="Damasceno C.M."/>
            <person name="Dorrance A.E."/>
            <person name="Dou D."/>
            <person name="Dickerman A.W."/>
            <person name="Dubchak I.L."/>
            <person name="Garbelotto M."/>
            <person name="Gijzen M."/>
            <person name="Gordon S.G."/>
            <person name="Govers F."/>
            <person name="Grunwald N.J."/>
            <person name="Huang W."/>
            <person name="Ivors K.L."/>
            <person name="Jones R.W."/>
            <person name="Kamoun S."/>
            <person name="Krampis K."/>
            <person name="Lamour K.H."/>
            <person name="Lee M.K."/>
            <person name="McDonald W.H."/>
            <person name="Medina M."/>
            <person name="Meijer H.J."/>
            <person name="Nordberg E.K."/>
            <person name="Maclean D.J."/>
            <person name="Ospina-Giraldo M.D."/>
            <person name="Morris P.F."/>
            <person name="Phuntumart V."/>
            <person name="Putnam N.H."/>
            <person name="Rash S."/>
            <person name="Rose J.K."/>
            <person name="Sakihama Y."/>
            <person name="Salamov A.A."/>
            <person name="Savidor A."/>
            <person name="Scheuring C.F."/>
            <person name="Smith B.M."/>
            <person name="Sobral B.W."/>
            <person name="Terry A."/>
            <person name="Torto-Alalibo T.A."/>
            <person name="Win J."/>
            <person name="Xu Z."/>
            <person name="Zhang H."/>
            <person name="Grigoriev I.V."/>
            <person name="Rokhsar D.S."/>
            <person name="Boore J.L."/>
        </authorList>
    </citation>
    <scope>NUCLEOTIDE SEQUENCE [LARGE SCALE GENOMIC DNA]</scope>
    <source>
        <strain evidence="5 6">P6497</strain>
    </source>
</reference>
<evidence type="ECO:0000256" key="2">
    <source>
        <dbReference type="ARBA" id="ARBA00004613"/>
    </source>
</evidence>
<protein>
    <recommendedName>
        <fullName evidence="4">Crinkler effector protein N-terminal domain-containing protein</fullName>
    </recommendedName>
</protein>
<feature type="non-terminal residue" evidence="5">
    <location>
        <position position="1"/>
    </location>
</feature>
<feature type="non-terminal residue" evidence="5">
    <location>
        <position position="99"/>
    </location>
</feature>
<proteinExistence type="predicted"/>
<dbReference type="Pfam" id="PF20147">
    <property type="entry name" value="Crinkler"/>
    <property type="match status" value="1"/>
</dbReference>
<dbReference type="Proteomes" id="UP000002640">
    <property type="component" value="Unassembled WGS sequence"/>
</dbReference>
<dbReference type="InParanoid" id="G5AHC0"/>
<evidence type="ECO:0000313" key="6">
    <source>
        <dbReference type="Proteomes" id="UP000002640"/>
    </source>
</evidence>
<dbReference type="GO" id="GO:0043657">
    <property type="term" value="C:host cell"/>
    <property type="evidence" value="ECO:0007669"/>
    <property type="project" value="UniProtKB-SubCell"/>
</dbReference>